<feature type="transmembrane region" description="Helical" evidence="1">
    <location>
        <begin position="36"/>
        <end position="59"/>
    </location>
</feature>
<gene>
    <name evidence="3" type="ORF">CWE13_02845</name>
</gene>
<dbReference type="Pfam" id="PF10756">
    <property type="entry name" value="bPH_6"/>
    <property type="match status" value="1"/>
</dbReference>
<accession>A0A432WXS7</accession>
<comment type="caution">
    <text evidence="3">The sequence shown here is derived from an EMBL/GenBank/DDBJ whole genome shotgun (WGS) entry which is preliminary data.</text>
</comment>
<keyword evidence="4" id="KW-1185">Reference proteome</keyword>
<evidence type="ECO:0000313" key="3">
    <source>
        <dbReference type="EMBL" id="RUO38600.1"/>
    </source>
</evidence>
<proteinExistence type="predicted"/>
<keyword evidence="1" id="KW-1133">Transmembrane helix</keyword>
<dbReference type="InterPro" id="IPR019692">
    <property type="entry name" value="CFP-6_PH"/>
</dbReference>
<keyword evidence="1" id="KW-0812">Transmembrane</keyword>
<reference evidence="4" key="1">
    <citation type="journal article" date="2018" name="Front. Microbiol.">
        <title>Genome-Based Analysis Reveals the Taxonomy and Diversity of the Family Idiomarinaceae.</title>
        <authorList>
            <person name="Liu Y."/>
            <person name="Lai Q."/>
            <person name="Shao Z."/>
        </authorList>
    </citation>
    <scope>NUCLEOTIDE SEQUENCE [LARGE SCALE GENOMIC DNA]</scope>
    <source>
        <strain evidence="4">AIS</strain>
    </source>
</reference>
<dbReference type="Proteomes" id="UP000286934">
    <property type="component" value="Unassembled WGS sequence"/>
</dbReference>
<keyword evidence="1" id="KW-0472">Membrane</keyword>
<evidence type="ECO:0000256" key="1">
    <source>
        <dbReference type="SAM" id="Phobius"/>
    </source>
</evidence>
<dbReference type="AlphaFoldDB" id="A0A432WXS7"/>
<feature type="transmembrane region" description="Helical" evidence="1">
    <location>
        <begin position="12"/>
        <end position="30"/>
    </location>
</feature>
<dbReference type="EMBL" id="PIPP01000001">
    <property type="protein sequence ID" value="RUO38600.1"/>
    <property type="molecule type" value="Genomic_DNA"/>
</dbReference>
<sequence length="140" mass="16200">MSNTAYFRWQAYKRFFPMLFVCLIVAYTVIRPALNGNWAALIALLFSASFAVIATIAIYKNGVWVVVDDEGVTLRHLFKQKSLRWSEIVRSSTVKFKWFIYIAHIETRDNNFHSLPISGLKAKSISECINRMVREKAAKY</sequence>
<name>A0A432WXS7_9GAMM</name>
<feature type="domain" description="Low molecular weight protein antigen 6 PH" evidence="2">
    <location>
        <begin position="65"/>
        <end position="116"/>
    </location>
</feature>
<organism evidence="3 4">
    <name type="scientific">Aliidiomarina shirensis</name>
    <dbReference type="NCBI Taxonomy" id="1048642"/>
    <lineage>
        <taxon>Bacteria</taxon>
        <taxon>Pseudomonadati</taxon>
        <taxon>Pseudomonadota</taxon>
        <taxon>Gammaproteobacteria</taxon>
        <taxon>Alteromonadales</taxon>
        <taxon>Idiomarinaceae</taxon>
        <taxon>Aliidiomarina</taxon>
    </lineage>
</organism>
<protein>
    <recommendedName>
        <fullName evidence="2">Low molecular weight protein antigen 6 PH domain-containing protein</fullName>
    </recommendedName>
</protein>
<evidence type="ECO:0000259" key="2">
    <source>
        <dbReference type="Pfam" id="PF10756"/>
    </source>
</evidence>
<dbReference type="RefSeq" id="WP_126805816.1">
    <property type="nucleotide sequence ID" value="NZ_PIPP01000001.1"/>
</dbReference>
<evidence type="ECO:0000313" key="4">
    <source>
        <dbReference type="Proteomes" id="UP000286934"/>
    </source>
</evidence>